<evidence type="ECO:0000313" key="3">
    <source>
        <dbReference type="EMBL" id="MBA4542399.1"/>
    </source>
</evidence>
<dbReference type="InterPro" id="IPR013783">
    <property type="entry name" value="Ig-like_fold"/>
</dbReference>
<reference evidence="3 4" key="1">
    <citation type="submission" date="2020-07" db="EMBL/GenBank/DDBJ databases">
        <authorList>
            <person name="Feng H."/>
        </authorList>
    </citation>
    <scope>NUCLEOTIDE SEQUENCE [LARGE SCALE GENOMIC DNA]</scope>
    <source>
        <strain evidence="4">s-11</strain>
    </source>
</reference>
<dbReference type="InterPro" id="IPR032693">
    <property type="entry name" value="YtkA-like_dom"/>
</dbReference>
<sequence length="137" mass="14902">MGMKRRVIGLAGIIMLLISVTACNQAGSKPHHEANTPTPIQLKISFQSDPNHPQANQATQLSASVQSNTAPVKNAKVELEVWKEGEKHQVLPTTQTKAGVYSTKHTFPQTGTYQVIVHVTTPNIHQMIMGKVNVGRS</sequence>
<feature type="chain" id="PRO_5039719010" evidence="1">
    <location>
        <begin position="23"/>
        <end position="137"/>
    </location>
</feature>
<gene>
    <name evidence="3" type="ORF">H1164_05715</name>
</gene>
<keyword evidence="1" id="KW-0732">Signal</keyword>
<dbReference type="Gene3D" id="2.60.40.10">
    <property type="entry name" value="Immunoglobulins"/>
    <property type="match status" value="1"/>
</dbReference>
<organism evidence="3 4">
    <name type="scientific">Thermoactinomyces daqus</name>
    <dbReference type="NCBI Taxonomy" id="1329516"/>
    <lineage>
        <taxon>Bacteria</taxon>
        <taxon>Bacillati</taxon>
        <taxon>Bacillota</taxon>
        <taxon>Bacilli</taxon>
        <taxon>Bacillales</taxon>
        <taxon>Thermoactinomycetaceae</taxon>
        <taxon>Thermoactinomyces</taxon>
    </lineage>
</organism>
<evidence type="ECO:0000259" key="2">
    <source>
        <dbReference type="Pfam" id="PF13115"/>
    </source>
</evidence>
<dbReference type="OrthoDB" id="2679563at2"/>
<feature type="signal peptide" evidence="1">
    <location>
        <begin position="1"/>
        <end position="22"/>
    </location>
</feature>
<protein>
    <submittedName>
        <fullName evidence="3">FixH family protein</fullName>
    </submittedName>
</protein>
<evidence type="ECO:0000256" key="1">
    <source>
        <dbReference type="SAM" id="SignalP"/>
    </source>
</evidence>
<evidence type="ECO:0000313" key="4">
    <source>
        <dbReference type="Proteomes" id="UP000530514"/>
    </source>
</evidence>
<name>A0A7W2AI64_9BACL</name>
<keyword evidence="4" id="KW-1185">Reference proteome</keyword>
<dbReference type="PROSITE" id="PS51257">
    <property type="entry name" value="PROKAR_LIPOPROTEIN"/>
    <property type="match status" value="1"/>
</dbReference>
<accession>A0A7W2AI64</accession>
<dbReference type="AlphaFoldDB" id="A0A7W2AI64"/>
<dbReference type="Proteomes" id="UP000530514">
    <property type="component" value="Unassembled WGS sequence"/>
</dbReference>
<proteinExistence type="predicted"/>
<feature type="domain" description="YtkA-like" evidence="2">
    <location>
        <begin position="43"/>
        <end position="118"/>
    </location>
</feature>
<dbReference type="Pfam" id="PF13115">
    <property type="entry name" value="YtkA"/>
    <property type="match status" value="1"/>
</dbReference>
<dbReference type="RefSeq" id="WP_033100649.1">
    <property type="nucleotide sequence ID" value="NZ_JACEIP010000006.1"/>
</dbReference>
<dbReference type="EMBL" id="JACEIP010000006">
    <property type="protein sequence ID" value="MBA4542399.1"/>
    <property type="molecule type" value="Genomic_DNA"/>
</dbReference>
<comment type="caution">
    <text evidence="3">The sequence shown here is derived from an EMBL/GenBank/DDBJ whole genome shotgun (WGS) entry which is preliminary data.</text>
</comment>